<dbReference type="Gene3D" id="3.40.190.10">
    <property type="entry name" value="Periplasmic binding protein-like II"/>
    <property type="match status" value="2"/>
</dbReference>
<dbReference type="PANTHER" id="PTHR43649">
    <property type="entry name" value="ARABINOSE-BINDING PROTEIN-RELATED"/>
    <property type="match status" value="1"/>
</dbReference>
<dbReference type="InterPro" id="IPR006059">
    <property type="entry name" value="SBP"/>
</dbReference>
<dbReference type="InterPro" id="IPR050490">
    <property type="entry name" value="Bact_solute-bd_prot1"/>
</dbReference>
<dbReference type="SUPFAM" id="SSF53850">
    <property type="entry name" value="Periplasmic binding protein-like II"/>
    <property type="match status" value="1"/>
</dbReference>
<keyword evidence="3" id="KW-1185">Reference proteome</keyword>
<reference evidence="3" key="1">
    <citation type="submission" date="2023-07" db="EMBL/GenBank/DDBJ databases">
        <title>Conexibacter stalactiti sp. nov., isolated from stalactites in a lava cave and emended description of the genus Conexibacter.</title>
        <authorList>
            <person name="Lee S.D."/>
        </authorList>
    </citation>
    <scope>NUCLEOTIDE SEQUENCE [LARGE SCALE GENOMIC DNA]</scope>
    <source>
        <strain evidence="3">KCTC 39840</strain>
    </source>
</reference>
<dbReference type="PANTHER" id="PTHR43649:SF14">
    <property type="entry name" value="BLR3389 PROTEIN"/>
    <property type="match status" value="1"/>
</dbReference>
<evidence type="ECO:0000313" key="3">
    <source>
        <dbReference type="Proteomes" id="UP001284601"/>
    </source>
</evidence>
<proteinExistence type="predicted"/>
<gene>
    <name evidence="2" type="ORF">R7226_07055</name>
</gene>
<dbReference type="RefSeq" id="WP_318596344.1">
    <property type="nucleotide sequence ID" value="NZ_JAWSTH010000012.1"/>
</dbReference>
<feature type="signal peptide" evidence="1">
    <location>
        <begin position="1"/>
        <end position="29"/>
    </location>
</feature>
<evidence type="ECO:0000256" key="1">
    <source>
        <dbReference type="SAM" id="SignalP"/>
    </source>
</evidence>
<protein>
    <submittedName>
        <fullName evidence="2">Extracellular solute-binding protein</fullName>
    </submittedName>
</protein>
<organism evidence="2 3">
    <name type="scientific">Conexibacter stalactiti</name>
    <dbReference type="NCBI Taxonomy" id="1940611"/>
    <lineage>
        <taxon>Bacteria</taxon>
        <taxon>Bacillati</taxon>
        <taxon>Actinomycetota</taxon>
        <taxon>Thermoleophilia</taxon>
        <taxon>Solirubrobacterales</taxon>
        <taxon>Conexibacteraceae</taxon>
        <taxon>Conexibacter</taxon>
    </lineage>
</organism>
<evidence type="ECO:0000313" key="2">
    <source>
        <dbReference type="EMBL" id="MDW5594086.1"/>
    </source>
</evidence>
<feature type="chain" id="PRO_5045568051" evidence="1">
    <location>
        <begin position="30"/>
        <end position="450"/>
    </location>
</feature>
<comment type="caution">
    <text evidence="2">The sequence shown here is derived from an EMBL/GenBank/DDBJ whole genome shotgun (WGS) entry which is preliminary data.</text>
</comment>
<dbReference type="Pfam" id="PF01547">
    <property type="entry name" value="SBP_bac_1"/>
    <property type="match status" value="1"/>
</dbReference>
<name>A0ABU4HLA7_9ACTN</name>
<dbReference type="EMBL" id="JAWSTH010000012">
    <property type="protein sequence ID" value="MDW5594086.1"/>
    <property type="molecule type" value="Genomic_DNA"/>
</dbReference>
<keyword evidence="1" id="KW-0732">Signal</keyword>
<accession>A0ABU4HLA7</accession>
<dbReference type="Proteomes" id="UP001284601">
    <property type="component" value="Unassembled WGS sequence"/>
</dbReference>
<sequence>MEISAVSRGRRAVLAVALSGLVAAFGACGDDGSSSTSGTAGRTATVADGEKVTGKLTYWFAPTAPAERAWWERFVERFERRHPGAEVDLTTYSTEEYFTKVLAAFTSGDEPDLFHTDTGEYLDKFVRTGKIAALNDLVDRGDYAPASLEPLTAPDGALYGVPDYWYVLAMWDNVDLLAEHGLRPPRTWDELLGVCSVLGAAGVVPIAFGDGGQDQWTAGHWVDTLIYQYGGAKAVADATYGTGGASWSDEPIVEGASRFAELVDADCFPKGFTGMNYTQASALFLRGRAGLTFTGTWFAPQIASEAGDFAVEVTPMPDGPGATRSTASAEGIVGGVSALAATTKATAANPALVAAFLNEFGAEADAYANATDQLSVAADPQPKGGGLQARLTRLLTSVGELGPVTDITVPGMLRDPYLQQVQALSAGDLSPQQFGDAMAEIVERERPNFP</sequence>